<name>A0A6J4K4B1_9PSEU</name>
<feature type="compositionally biased region" description="Basic and acidic residues" evidence="1">
    <location>
        <begin position="1"/>
        <end position="10"/>
    </location>
</feature>
<organism evidence="2">
    <name type="scientific">uncultured Actinomycetospora sp</name>
    <dbReference type="NCBI Taxonomy" id="1135996"/>
    <lineage>
        <taxon>Bacteria</taxon>
        <taxon>Bacillati</taxon>
        <taxon>Actinomycetota</taxon>
        <taxon>Actinomycetes</taxon>
        <taxon>Pseudonocardiales</taxon>
        <taxon>Pseudonocardiaceae</taxon>
        <taxon>Actinomycetospora</taxon>
        <taxon>environmental samples</taxon>
    </lineage>
</organism>
<reference evidence="2" key="1">
    <citation type="submission" date="2020-02" db="EMBL/GenBank/DDBJ databases">
        <authorList>
            <person name="Meier V. D."/>
        </authorList>
    </citation>
    <scope>NUCLEOTIDE SEQUENCE</scope>
    <source>
        <strain evidence="2">AVDCRST_MAG54</strain>
    </source>
</reference>
<feature type="compositionally biased region" description="Low complexity" evidence="1">
    <location>
        <begin position="168"/>
        <end position="188"/>
    </location>
</feature>
<feature type="region of interest" description="Disordered" evidence="1">
    <location>
        <begin position="1"/>
        <end position="231"/>
    </location>
</feature>
<feature type="compositionally biased region" description="Low complexity" evidence="1">
    <location>
        <begin position="222"/>
        <end position="231"/>
    </location>
</feature>
<feature type="non-terminal residue" evidence="2">
    <location>
        <position position="231"/>
    </location>
</feature>
<feature type="compositionally biased region" description="Basic residues" evidence="1">
    <location>
        <begin position="114"/>
        <end position="124"/>
    </location>
</feature>
<dbReference type="AlphaFoldDB" id="A0A6J4K4B1"/>
<sequence>GVRGGRDVCGRHVGRHGQVGHVTRQGGVPPAQPRARHGADRPARGGHHRHVDRRVHQLDRRVGDLLQRLPRRRRREPAVDRRPRRPGGRRPGRRARTRAQRGGPARPGAAGGRRAGRAGHRRGGAARQRPVLPGAGPLVRRPDPVRPGGRLGRPDAEPRPPVRRARGRPAVGQRGRPGAGRRLPCHLPRPARHRRPARPGPPDGHRRLGRPGPGARRRHPHPAALRRLQQL</sequence>
<dbReference type="EMBL" id="CADCTH010000608">
    <property type="protein sequence ID" value="CAA9295604.1"/>
    <property type="molecule type" value="Genomic_DNA"/>
</dbReference>
<gene>
    <name evidence="2" type="ORF">AVDCRST_MAG54-4823</name>
</gene>
<feature type="compositionally biased region" description="Basic residues" evidence="1">
    <location>
        <begin position="82"/>
        <end position="99"/>
    </location>
</feature>
<evidence type="ECO:0000256" key="1">
    <source>
        <dbReference type="SAM" id="MobiDB-lite"/>
    </source>
</evidence>
<proteinExistence type="predicted"/>
<evidence type="ECO:0000313" key="2">
    <source>
        <dbReference type="EMBL" id="CAA9295604.1"/>
    </source>
</evidence>
<protein>
    <submittedName>
        <fullName evidence="2">Uncharacterized protein</fullName>
    </submittedName>
</protein>
<feature type="non-terminal residue" evidence="2">
    <location>
        <position position="1"/>
    </location>
</feature>
<feature type="compositionally biased region" description="Basic and acidic residues" evidence="1">
    <location>
        <begin position="54"/>
        <end position="63"/>
    </location>
</feature>
<accession>A0A6J4K4B1</accession>
<feature type="compositionally biased region" description="Basic residues" evidence="1">
    <location>
        <begin position="44"/>
        <end position="53"/>
    </location>
</feature>